<gene>
    <name evidence="1" type="ORF">PBC2_097</name>
</gene>
<organism evidence="1 2">
    <name type="scientific">Bacillus phage PBC2</name>
    <dbReference type="NCBI Taxonomy" id="1675029"/>
    <lineage>
        <taxon>Viruses</taxon>
        <taxon>Duplodnaviria</taxon>
        <taxon>Heunggongvirae</taxon>
        <taxon>Uroviricota</taxon>
        <taxon>Caudoviricetes</taxon>
        <taxon>Andregratiavirinae</taxon>
        <taxon>Haetaevirus</taxon>
        <taxon>Haetaevirus PBC2</taxon>
    </lineage>
</organism>
<keyword evidence="2" id="KW-1185">Reference proteome</keyword>
<evidence type="ECO:0000313" key="1">
    <source>
        <dbReference type="EMBL" id="AKQ08412.1"/>
    </source>
</evidence>
<evidence type="ECO:0000313" key="2">
    <source>
        <dbReference type="Proteomes" id="UP000223102"/>
    </source>
</evidence>
<dbReference type="EMBL" id="KT070867">
    <property type="protein sequence ID" value="AKQ08412.1"/>
    <property type="molecule type" value="Genomic_DNA"/>
</dbReference>
<sequence length="62" mass="7429">MSRIKDIMSGISPERWRKAILRRKIGEVLEGHKIGWLSNEEAKDRMEELIEEYIEWVDKNKS</sequence>
<proteinExistence type="predicted"/>
<reference evidence="1 2" key="1">
    <citation type="submission" date="2015-06" db="EMBL/GenBank/DDBJ databases">
        <title>Complete genome sequence of Bacillus cereus phage PBC2.</title>
        <authorList>
            <person name="Kong M."/>
            <person name="Ryu S."/>
        </authorList>
    </citation>
    <scope>NUCLEOTIDE SEQUENCE [LARGE SCALE GENOMIC DNA]</scope>
</reference>
<dbReference type="Proteomes" id="UP000223102">
    <property type="component" value="Segment"/>
</dbReference>
<protein>
    <submittedName>
        <fullName evidence="1">Uncharacterized protein</fullName>
    </submittedName>
</protein>
<name>A0A218KBZ4_9CAUD</name>
<accession>A0A218KBZ4</accession>